<dbReference type="InterPro" id="IPR006047">
    <property type="entry name" value="GH13_cat_dom"/>
</dbReference>
<evidence type="ECO:0000259" key="4">
    <source>
        <dbReference type="SMART" id="SM00642"/>
    </source>
</evidence>
<comment type="similarity">
    <text evidence="1">Belongs to the glycosyl hydrolase 13 family.</text>
</comment>
<dbReference type="OrthoDB" id="9043248at2"/>
<dbReference type="Pfam" id="PF00128">
    <property type="entry name" value="Alpha-amylase"/>
    <property type="match status" value="1"/>
</dbReference>
<dbReference type="InterPro" id="IPR017853">
    <property type="entry name" value="GH"/>
</dbReference>
<name>A0A4Q2KTY3_9MICO</name>
<dbReference type="AlphaFoldDB" id="A0A4Q2KTY3"/>
<evidence type="ECO:0000256" key="3">
    <source>
        <dbReference type="ARBA" id="ARBA00023295"/>
    </source>
</evidence>
<organism evidence="5 6">
    <name type="scientific">Agromyces albus</name>
    <dbReference type="NCBI Taxonomy" id="205332"/>
    <lineage>
        <taxon>Bacteria</taxon>
        <taxon>Bacillati</taxon>
        <taxon>Actinomycetota</taxon>
        <taxon>Actinomycetes</taxon>
        <taxon>Micrococcales</taxon>
        <taxon>Microbacteriaceae</taxon>
        <taxon>Agromyces</taxon>
    </lineage>
</organism>
<dbReference type="SUPFAM" id="SSF51011">
    <property type="entry name" value="Glycosyl hydrolase domain"/>
    <property type="match status" value="1"/>
</dbReference>
<dbReference type="NCBIfam" id="NF008183">
    <property type="entry name" value="PRK10933.1"/>
    <property type="match status" value="1"/>
</dbReference>
<dbReference type="GO" id="GO:0004556">
    <property type="term" value="F:alpha-amylase activity"/>
    <property type="evidence" value="ECO:0007669"/>
    <property type="project" value="TreeGrafter"/>
</dbReference>
<protein>
    <submittedName>
        <fullName evidence="5">Alpha-glucosidase</fullName>
    </submittedName>
</protein>
<dbReference type="InterPro" id="IPR045857">
    <property type="entry name" value="O16G_dom_2"/>
</dbReference>
<dbReference type="SMART" id="SM00642">
    <property type="entry name" value="Aamy"/>
    <property type="match status" value="1"/>
</dbReference>
<gene>
    <name evidence="5" type="ORF">ESP51_18685</name>
</gene>
<dbReference type="GO" id="GO:0009313">
    <property type="term" value="P:oligosaccharide catabolic process"/>
    <property type="evidence" value="ECO:0007669"/>
    <property type="project" value="TreeGrafter"/>
</dbReference>
<dbReference type="FunFam" id="3.20.20.80:FF:000064">
    <property type="entry name" value="Oligo-1,6-glucosidase"/>
    <property type="match status" value="2"/>
</dbReference>
<dbReference type="InterPro" id="IPR013780">
    <property type="entry name" value="Glyco_hydro_b"/>
</dbReference>
<dbReference type="Proteomes" id="UP000293865">
    <property type="component" value="Unassembled WGS sequence"/>
</dbReference>
<sequence length="589" mass="65903">MSDPDRTAATETIAPDWWKSAVVYQVYPRSFQDSDGDGAGDLRGILSRLDHLERLGVDVVWLSPIYRSPHADNGYDISDYRDIDPVFGTLDDFDALLAAVHDRGMKLVMDLVVNHTSDEHPWFVESRSSRDNPKRDWYWWRQPREGFAPGQPGAEPNNWESFFSGSTWAFDENTGEYYLHLFDRKQPDLNWENPEVRAAVYDMMRWWLDRGVDGFRMDVINLISKHPALPDGPVRDGHPYGDGFAFTAGGPRLHEFMQEMHREVFDGREGLITVGETPGVTMEEARLFTDPARREVDMVFQFEHVGLDHGVSKFRPRPLAPGELAASLARWQVALAESGWNSLYLSNHDQARSVSRFGDDGEYWRESATALATMLHLQRGTPYVYQGEELGMTNAPFSAISDYRDVESLNYYAQDVAGGTPPAEAVIGLGAMSRDHARTPVQWDASPNAGFTTGEPWIAVNPNHDRINAEAQYGDPESVFEYYRRLIALRHELPVVAHGTFEQADAGHPAIVAFERVLGDERLLVVTNLSSVEHGPVFPVELAVRWTGAQPVLTNGPGREPTATLAPWEARVYASTEAVAASTARSLGG</sequence>
<dbReference type="Gene3D" id="2.60.40.1180">
    <property type="entry name" value="Golgi alpha-mannosidase II"/>
    <property type="match status" value="1"/>
</dbReference>
<dbReference type="Gene3D" id="3.20.20.80">
    <property type="entry name" value="Glycosidases"/>
    <property type="match status" value="1"/>
</dbReference>
<dbReference type="EMBL" id="SDPN01000057">
    <property type="protein sequence ID" value="RXZ67222.1"/>
    <property type="molecule type" value="Genomic_DNA"/>
</dbReference>
<evidence type="ECO:0000313" key="5">
    <source>
        <dbReference type="EMBL" id="RXZ67222.1"/>
    </source>
</evidence>
<proteinExistence type="inferred from homology"/>
<feature type="domain" description="Glycosyl hydrolase family 13 catalytic" evidence="4">
    <location>
        <begin position="25"/>
        <end position="438"/>
    </location>
</feature>
<reference evidence="5 6" key="1">
    <citation type="submission" date="2019-01" db="EMBL/GenBank/DDBJ databases">
        <title>Agromyces.</title>
        <authorList>
            <person name="Li J."/>
        </authorList>
    </citation>
    <scope>NUCLEOTIDE SEQUENCE [LARGE SCALE GENOMIC DNA]</scope>
    <source>
        <strain evidence="5 6">DSM 15934</strain>
    </source>
</reference>
<dbReference type="Gene3D" id="3.90.400.10">
    <property type="entry name" value="Oligo-1,6-glucosidase, Domain 2"/>
    <property type="match status" value="1"/>
</dbReference>
<dbReference type="PANTHER" id="PTHR10357:SF179">
    <property type="entry name" value="NEUTRAL AND BASIC AMINO ACID TRANSPORT PROTEIN RBAT"/>
    <property type="match status" value="1"/>
</dbReference>
<dbReference type="SUPFAM" id="SSF51445">
    <property type="entry name" value="(Trans)glycosidases"/>
    <property type="match status" value="1"/>
</dbReference>
<keyword evidence="3" id="KW-0326">Glycosidase</keyword>
<dbReference type="RefSeq" id="WP_129522400.1">
    <property type="nucleotide sequence ID" value="NZ_SDPN01000057.1"/>
</dbReference>
<evidence type="ECO:0000313" key="6">
    <source>
        <dbReference type="Proteomes" id="UP000293865"/>
    </source>
</evidence>
<dbReference type="FunFam" id="3.90.400.10:FF:000002">
    <property type="entry name" value="Sucrose isomerase"/>
    <property type="match status" value="1"/>
</dbReference>
<keyword evidence="2" id="KW-0378">Hydrolase</keyword>
<dbReference type="CDD" id="cd11333">
    <property type="entry name" value="AmyAc_SI_OligoGlu_DGase"/>
    <property type="match status" value="1"/>
</dbReference>
<dbReference type="PANTHER" id="PTHR10357">
    <property type="entry name" value="ALPHA-AMYLASE FAMILY MEMBER"/>
    <property type="match status" value="1"/>
</dbReference>
<accession>A0A4Q2KTY3</accession>
<keyword evidence="6" id="KW-1185">Reference proteome</keyword>
<comment type="caution">
    <text evidence="5">The sequence shown here is derived from an EMBL/GenBank/DDBJ whole genome shotgun (WGS) entry which is preliminary data.</text>
</comment>
<evidence type="ECO:0000256" key="1">
    <source>
        <dbReference type="ARBA" id="ARBA00008061"/>
    </source>
</evidence>
<evidence type="ECO:0000256" key="2">
    <source>
        <dbReference type="ARBA" id="ARBA00022801"/>
    </source>
</evidence>